<protein>
    <submittedName>
        <fullName evidence="2">Uncharacterized protein</fullName>
    </submittedName>
</protein>
<organism evidence="2 3">
    <name type="scientific">Streptomyces paromomycinus</name>
    <name type="common">Streptomyces rimosus subsp. paromomycinus</name>
    <dbReference type="NCBI Taxonomy" id="92743"/>
    <lineage>
        <taxon>Bacteria</taxon>
        <taxon>Bacillati</taxon>
        <taxon>Actinomycetota</taxon>
        <taxon>Actinomycetes</taxon>
        <taxon>Kitasatosporales</taxon>
        <taxon>Streptomycetaceae</taxon>
        <taxon>Streptomyces</taxon>
    </lineage>
</organism>
<dbReference type="EMBL" id="BHZD01000001">
    <property type="protein sequence ID" value="GCD40454.1"/>
    <property type="molecule type" value="Genomic_DNA"/>
</dbReference>
<keyword evidence="3" id="KW-1185">Reference proteome</keyword>
<evidence type="ECO:0000313" key="2">
    <source>
        <dbReference type="EMBL" id="GCD40454.1"/>
    </source>
</evidence>
<evidence type="ECO:0000313" key="3">
    <source>
        <dbReference type="Proteomes" id="UP000286746"/>
    </source>
</evidence>
<feature type="compositionally biased region" description="Low complexity" evidence="1">
    <location>
        <begin position="51"/>
        <end position="67"/>
    </location>
</feature>
<dbReference type="AlphaFoldDB" id="A0A401VTP3"/>
<reference evidence="2 3" key="1">
    <citation type="submission" date="2018-11" db="EMBL/GenBank/DDBJ databases">
        <title>Whole genome sequence of Streptomyces paromomycinus NBRC 15454(T).</title>
        <authorList>
            <person name="Komaki H."/>
            <person name="Tamura T."/>
        </authorList>
    </citation>
    <scope>NUCLEOTIDE SEQUENCE [LARGE SCALE GENOMIC DNA]</scope>
    <source>
        <strain evidence="2 3">NBRC 15454</strain>
    </source>
</reference>
<feature type="region of interest" description="Disordered" evidence="1">
    <location>
        <begin position="26"/>
        <end position="74"/>
    </location>
</feature>
<evidence type="ECO:0000256" key="1">
    <source>
        <dbReference type="SAM" id="MobiDB-lite"/>
    </source>
</evidence>
<sequence length="250" mass="27371">MRKLRNWIYRPVTANGLPIMKTGRVTCEKGRSRSGRSRRHEASRHRHSGRARGLPTTSGGTAVAGGPTPVGPGRRRVIVEVRPCRGSVARRQRPSVGCGRSPPHMSCRGHRTFARGDAAAWNSGPFVLGFRPEIGPRADSRLSDGFARKRRSGVGLPRSGRSEKKRIQPHLKGSPADTQLPRGHSAAIPFRSGTGPRSCRRRPTAGATFSSWARRPPPAAGRCTPPALRPRLRHPLRQRSRPPAHGRTRP</sequence>
<feature type="region of interest" description="Disordered" evidence="1">
    <location>
        <begin position="130"/>
        <end position="250"/>
    </location>
</feature>
<name>A0A401VTP3_STREY</name>
<accession>A0A401VTP3</accession>
<dbReference type="Proteomes" id="UP000286746">
    <property type="component" value="Unassembled WGS sequence"/>
</dbReference>
<gene>
    <name evidence="2" type="ORF">GKJPGBOP_00103</name>
</gene>
<proteinExistence type="predicted"/>
<comment type="caution">
    <text evidence="2">The sequence shown here is derived from an EMBL/GenBank/DDBJ whole genome shotgun (WGS) entry which is preliminary data.</text>
</comment>
<feature type="compositionally biased region" description="Basic residues" evidence="1">
    <location>
        <begin position="230"/>
        <end position="250"/>
    </location>
</feature>
<feature type="compositionally biased region" description="Basic residues" evidence="1">
    <location>
        <begin position="32"/>
        <end position="50"/>
    </location>
</feature>